<sequence>MITVCDVLWAASFCISGFGTDWYMVLQVTLMADNSRMEFQYSKLVSCVEPIKNNFPGASATWKLIQDAFAFLSDQSREDKKPETCRSKSKTCLVDVGKESLLTECAANGNATKCAESMEEIIDLISSEEIVG</sequence>
<dbReference type="EMBL" id="JBAMMX010000027">
    <property type="protein sequence ID" value="KAK6912912.1"/>
    <property type="molecule type" value="Genomic_DNA"/>
</dbReference>
<dbReference type="InterPro" id="IPR001623">
    <property type="entry name" value="DnaJ_domain"/>
</dbReference>
<dbReference type="InterPro" id="IPR036869">
    <property type="entry name" value="J_dom_sf"/>
</dbReference>
<dbReference type="AlphaFoldDB" id="A0AAN8UMP9"/>
<keyword evidence="3" id="KW-1185">Reference proteome</keyword>
<proteinExistence type="predicted"/>
<dbReference type="PANTHER" id="PTHR47374:SF2">
    <property type="entry name" value="OS01G0927400 PROTEIN"/>
    <property type="match status" value="1"/>
</dbReference>
<dbReference type="Pfam" id="PF00226">
    <property type="entry name" value="DnaJ"/>
    <property type="match status" value="1"/>
</dbReference>
<evidence type="ECO:0000259" key="1">
    <source>
        <dbReference type="Pfam" id="PF00226"/>
    </source>
</evidence>
<reference evidence="2 3" key="1">
    <citation type="submission" date="2023-12" db="EMBL/GenBank/DDBJ databases">
        <title>A high-quality genome assembly for Dillenia turbinata (Dilleniales).</title>
        <authorList>
            <person name="Chanderbali A."/>
        </authorList>
    </citation>
    <scope>NUCLEOTIDE SEQUENCE [LARGE SCALE GENOMIC DNA]</scope>
    <source>
        <strain evidence="2">LSX21</strain>
        <tissue evidence="2">Leaf</tissue>
    </source>
</reference>
<name>A0AAN8UMP9_9MAGN</name>
<dbReference type="Proteomes" id="UP001370490">
    <property type="component" value="Unassembled WGS sequence"/>
</dbReference>
<accession>A0AAN8UMP9</accession>
<comment type="caution">
    <text evidence="2">The sequence shown here is derived from an EMBL/GenBank/DDBJ whole genome shotgun (WGS) entry which is preliminary data.</text>
</comment>
<evidence type="ECO:0000313" key="2">
    <source>
        <dbReference type="EMBL" id="KAK6912912.1"/>
    </source>
</evidence>
<dbReference type="Gene3D" id="1.10.287.110">
    <property type="entry name" value="DnaJ domain"/>
    <property type="match status" value="1"/>
</dbReference>
<evidence type="ECO:0000313" key="3">
    <source>
        <dbReference type="Proteomes" id="UP001370490"/>
    </source>
</evidence>
<organism evidence="2 3">
    <name type="scientific">Dillenia turbinata</name>
    <dbReference type="NCBI Taxonomy" id="194707"/>
    <lineage>
        <taxon>Eukaryota</taxon>
        <taxon>Viridiplantae</taxon>
        <taxon>Streptophyta</taxon>
        <taxon>Embryophyta</taxon>
        <taxon>Tracheophyta</taxon>
        <taxon>Spermatophyta</taxon>
        <taxon>Magnoliopsida</taxon>
        <taxon>eudicotyledons</taxon>
        <taxon>Gunneridae</taxon>
        <taxon>Pentapetalae</taxon>
        <taxon>Dilleniales</taxon>
        <taxon>Dilleniaceae</taxon>
        <taxon>Dillenia</taxon>
    </lineage>
</organism>
<dbReference type="SUPFAM" id="SSF46565">
    <property type="entry name" value="Chaperone J-domain"/>
    <property type="match status" value="1"/>
</dbReference>
<protein>
    <submittedName>
        <fullName evidence="2">DnaJ domain</fullName>
    </submittedName>
</protein>
<dbReference type="PANTHER" id="PTHR47374">
    <property type="entry name" value="ENDOSOME ANTIGEN-LIKE PROTEIN, PUTATIVE (DUF3444)-RELATED"/>
    <property type="match status" value="1"/>
</dbReference>
<feature type="domain" description="J" evidence="1">
    <location>
        <begin position="21"/>
        <end position="77"/>
    </location>
</feature>
<gene>
    <name evidence="2" type="ORF">RJ641_022513</name>
</gene>